<protein>
    <submittedName>
        <fullName evidence="2">Uncharacterized protein</fullName>
    </submittedName>
</protein>
<evidence type="ECO:0000256" key="1">
    <source>
        <dbReference type="SAM" id="MobiDB-lite"/>
    </source>
</evidence>
<feature type="region of interest" description="Disordered" evidence="1">
    <location>
        <begin position="99"/>
        <end position="126"/>
    </location>
</feature>
<accession>A0AAD9MN45</accession>
<dbReference type="Proteomes" id="UP001255856">
    <property type="component" value="Unassembled WGS sequence"/>
</dbReference>
<sequence length="467" mass="48493">MALRASGLVGKQTLRDVSGCLCDICGKEVDSEVSEVTALDCSYQNCDAEAALYHQACLEKFLKAQKCESPTVLKKLPPKTASVVSESERLAEMKRQVLGSRPQAAPGSHLQPARASSPPPTHTRKPSALSLTEFITTRIPAPPAPPPANAWVSRANSLASLSEGALVAPEPADRPEPEVSVSAQDFPSIGQVEKEDSGAAAQAGPTPSAWARKPAQAEAPSAWSRPESRAQDEEGDAASDAAEGSLPGQTLSKAQRKNSRRLERKAAARAAEEASPSRDASPQKGPAGGATSYPPSELSAADILTGERLLRAGRALQRRVTALAALGFDPTAVVRVVGGGAGLDARAALRALLSQQQQQQGPSRDELLFLDLRSELALTCAVGRAADAGACDWEDAAHCWPCGGLFCGEPQSPLSLSDWIGDGVGRVTCFDGSASFAVPAPCAFAALPPFVSLAPLDRRAGAATTAS</sequence>
<evidence type="ECO:0000313" key="2">
    <source>
        <dbReference type="EMBL" id="KAK2078061.1"/>
    </source>
</evidence>
<reference evidence="2" key="1">
    <citation type="submission" date="2021-01" db="EMBL/GenBank/DDBJ databases">
        <authorList>
            <person name="Eckstrom K.M.E."/>
        </authorList>
    </citation>
    <scope>NUCLEOTIDE SEQUENCE</scope>
    <source>
        <strain evidence="2">UVCC 0001</strain>
    </source>
</reference>
<comment type="caution">
    <text evidence="2">The sequence shown here is derived from an EMBL/GenBank/DDBJ whole genome shotgun (WGS) entry which is preliminary data.</text>
</comment>
<name>A0AAD9MN45_PROWI</name>
<keyword evidence="3" id="KW-1185">Reference proteome</keyword>
<feature type="compositionally biased region" description="Basic and acidic residues" evidence="1">
    <location>
        <begin position="260"/>
        <end position="276"/>
    </location>
</feature>
<evidence type="ECO:0000313" key="3">
    <source>
        <dbReference type="Proteomes" id="UP001255856"/>
    </source>
</evidence>
<proteinExistence type="predicted"/>
<gene>
    <name evidence="2" type="ORF">QBZ16_003929</name>
</gene>
<feature type="region of interest" description="Disordered" evidence="1">
    <location>
        <begin position="192"/>
        <end position="296"/>
    </location>
</feature>
<dbReference type="EMBL" id="JASFZW010000005">
    <property type="protein sequence ID" value="KAK2078061.1"/>
    <property type="molecule type" value="Genomic_DNA"/>
</dbReference>
<organism evidence="2 3">
    <name type="scientific">Prototheca wickerhamii</name>
    <dbReference type="NCBI Taxonomy" id="3111"/>
    <lineage>
        <taxon>Eukaryota</taxon>
        <taxon>Viridiplantae</taxon>
        <taxon>Chlorophyta</taxon>
        <taxon>core chlorophytes</taxon>
        <taxon>Trebouxiophyceae</taxon>
        <taxon>Chlorellales</taxon>
        <taxon>Chlorellaceae</taxon>
        <taxon>Prototheca</taxon>
    </lineage>
</organism>
<dbReference type="AlphaFoldDB" id="A0AAD9MN45"/>